<proteinExistence type="predicted"/>
<gene>
    <name evidence="7" type="ORF">SAMN04488130_1195</name>
</gene>
<evidence type="ECO:0000313" key="7">
    <source>
        <dbReference type="EMBL" id="SEG50912.1"/>
    </source>
</evidence>
<evidence type="ECO:0000256" key="3">
    <source>
        <dbReference type="ARBA" id="ARBA00022989"/>
    </source>
</evidence>
<evidence type="ECO:0000256" key="1">
    <source>
        <dbReference type="ARBA" id="ARBA00004141"/>
    </source>
</evidence>
<evidence type="ECO:0000256" key="2">
    <source>
        <dbReference type="ARBA" id="ARBA00022692"/>
    </source>
</evidence>
<comment type="subcellular location">
    <subcellularLocation>
        <location evidence="1">Membrane</location>
        <topology evidence="1">Multi-pass membrane protein</topology>
    </subcellularLocation>
</comment>
<dbReference type="Pfam" id="PF07291">
    <property type="entry name" value="MauE"/>
    <property type="match status" value="1"/>
</dbReference>
<evidence type="ECO:0000313" key="8">
    <source>
        <dbReference type="Proteomes" id="UP000236737"/>
    </source>
</evidence>
<evidence type="ECO:0000256" key="4">
    <source>
        <dbReference type="ARBA" id="ARBA00023136"/>
    </source>
</evidence>
<feature type="transmembrane region" description="Helical" evidence="5">
    <location>
        <begin position="164"/>
        <end position="184"/>
    </location>
</feature>
<dbReference type="AlphaFoldDB" id="A0A1H6AR86"/>
<keyword evidence="2 5" id="KW-0812">Transmembrane</keyword>
<feature type="transmembrane region" description="Helical" evidence="5">
    <location>
        <begin position="48"/>
        <end position="71"/>
    </location>
</feature>
<dbReference type="InterPro" id="IPR009908">
    <property type="entry name" value="Methylamine_util_MauE"/>
</dbReference>
<feature type="transmembrane region" description="Helical" evidence="5">
    <location>
        <begin position="120"/>
        <end position="143"/>
    </location>
</feature>
<protein>
    <submittedName>
        <fullName evidence="7">Uncharacterized membrane protein YphA, DoxX/SURF4 family</fullName>
    </submittedName>
</protein>
<dbReference type="OrthoDB" id="673785at2"/>
<keyword evidence="3 5" id="KW-1133">Transmembrane helix</keyword>
<dbReference type="RefSeq" id="WP_146059566.1">
    <property type="nucleotide sequence ID" value="NZ_FNVP01000019.1"/>
</dbReference>
<keyword evidence="4 5" id="KW-0472">Membrane</keyword>
<dbReference type="EMBL" id="FNVP01000019">
    <property type="protein sequence ID" value="SEG50912.1"/>
    <property type="molecule type" value="Genomic_DNA"/>
</dbReference>
<feature type="transmembrane region" description="Helical" evidence="5">
    <location>
        <begin position="9"/>
        <end position="28"/>
    </location>
</feature>
<name>A0A1H6AR86_9FLAO</name>
<keyword evidence="8" id="KW-1185">Reference proteome</keyword>
<dbReference type="GO" id="GO:0030416">
    <property type="term" value="P:methylamine metabolic process"/>
    <property type="evidence" value="ECO:0007669"/>
    <property type="project" value="InterPro"/>
</dbReference>
<evidence type="ECO:0000259" key="6">
    <source>
        <dbReference type="Pfam" id="PF07291"/>
    </source>
</evidence>
<evidence type="ECO:0000256" key="5">
    <source>
        <dbReference type="SAM" id="Phobius"/>
    </source>
</evidence>
<feature type="domain" description="Methylamine utilisation protein MauE" evidence="6">
    <location>
        <begin position="11"/>
        <end position="135"/>
    </location>
</feature>
<dbReference type="GO" id="GO:0016020">
    <property type="term" value="C:membrane"/>
    <property type="evidence" value="ECO:0007669"/>
    <property type="project" value="UniProtKB-SubCell"/>
</dbReference>
<dbReference type="Proteomes" id="UP000236737">
    <property type="component" value="Unassembled WGS sequence"/>
</dbReference>
<reference evidence="8" key="1">
    <citation type="submission" date="2016-10" db="EMBL/GenBank/DDBJ databases">
        <authorList>
            <person name="Varghese N."/>
            <person name="Submissions S."/>
        </authorList>
    </citation>
    <scope>NUCLEOTIDE SEQUENCE [LARGE SCALE GENOMIC DNA]</scope>
    <source>
        <strain evidence="8">CGMCC 1.9230</strain>
    </source>
</reference>
<organism evidence="7 8">
    <name type="scientific">Flavobacterium urumqiense</name>
    <dbReference type="NCBI Taxonomy" id="935224"/>
    <lineage>
        <taxon>Bacteria</taxon>
        <taxon>Pseudomonadati</taxon>
        <taxon>Bacteroidota</taxon>
        <taxon>Flavobacteriia</taxon>
        <taxon>Flavobacteriales</taxon>
        <taxon>Flavobacteriaceae</taxon>
        <taxon>Flavobacterium</taxon>
    </lineage>
</organism>
<feature type="transmembrane region" description="Helical" evidence="5">
    <location>
        <begin position="78"/>
        <end position="100"/>
    </location>
</feature>
<accession>A0A1H6AR86</accession>
<sequence length="516" mass="59412">MKLRATTQIILLNSICLLYVVLFIYAAVSKLLDFEQFLLQLGQSPLLSVFAGWAAVGVPTVELFISLLLIFPKFRLAGLFASFSLMVMFTTYIIIILYFSAFIPCSCGGILEKMNWTQHLIFNIGFIVLAIFGLVLSGESVYFEVNSVQKEPVNFLFFFKKRNALILSICFLSSVSLVVLLYALSEHSIHRNNSFLRRYPHHPVTQLNGLPITYNSYYIAGVANDRIYLGNVTAPLHLLSIDTSLHDVKPIRLRLERRHNYTFSAVQIRINAPYFYLIDGTVPIIFKGTISEWFGRPLVKEKKYFSLLEPMDSNHFALRSMKPFTNEYVLGAIFVNDSYHLKLAPHLLQKQVDGTFDTDGMLTYNKQIQQLIYVYYYRNAFVVADRNLQTVYRGKTIDTVSHASIKVAYLHTKKEKKLAIQPPMIQLFSTSAGKYLFVISNRLGRYEPESMLKDASIVDVYNLQKQTYEFSFYLYNYKNEKVKSFKVYGNLLIALTEHYIVTYKLKANSFDFTLQD</sequence>